<accession>A0A2G9YUQ6</accession>
<feature type="non-terminal residue" evidence="1">
    <location>
        <position position="204"/>
    </location>
</feature>
<dbReference type="Proteomes" id="UP000229976">
    <property type="component" value="Unassembled WGS sequence"/>
</dbReference>
<name>A0A2G9YUQ6_9BACT</name>
<comment type="caution">
    <text evidence="1">The sequence shown here is derived from an EMBL/GenBank/DDBJ whole genome shotgun (WGS) entry which is preliminary data.</text>
</comment>
<organism evidence="1 2">
    <name type="scientific">Candidatus Nealsonbacteria bacterium CG23_combo_of_CG06-09_8_20_14_all_39_17</name>
    <dbReference type="NCBI Taxonomy" id="1974722"/>
    <lineage>
        <taxon>Bacteria</taxon>
        <taxon>Candidatus Nealsoniibacteriota</taxon>
    </lineage>
</organism>
<evidence type="ECO:0000313" key="1">
    <source>
        <dbReference type="EMBL" id="PIP22909.1"/>
    </source>
</evidence>
<dbReference type="AlphaFoldDB" id="A0A2G9YUQ6"/>
<protein>
    <submittedName>
        <fullName evidence="1">Uncharacterized protein</fullName>
    </submittedName>
</protein>
<gene>
    <name evidence="1" type="ORF">COX37_01380</name>
</gene>
<reference evidence="1 2" key="1">
    <citation type="submission" date="2017-09" db="EMBL/GenBank/DDBJ databases">
        <title>Depth-based differentiation of microbial function through sediment-hosted aquifers and enrichment of novel symbionts in the deep terrestrial subsurface.</title>
        <authorList>
            <person name="Probst A.J."/>
            <person name="Ladd B."/>
            <person name="Jarett J.K."/>
            <person name="Geller-Mcgrath D.E."/>
            <person name="Sieber C.M."/>
            <person name="Emerson J.B."/>
            <person name="Anantharaman K."/>
            <person name="Thomas B.C."/>
            <person name="Malmstrom R."/>
            <person name="Stieglmeier M."/>
            <person name="Klingl A."/>
            <person name="Woyke T."/>
            <person name="Ryan C.M."/>
            <person name="Banfield J.F."/>
        </authorList>
    </citation>
    <scope>NUCLEOTIDE SEQUENCE [LARGE SCALE GENOMIC DNA]</scope>
    <source>
        <strain evidence="1">CG23_combo_of_CG06-09_8_20_14_all_39_17</strain>
    </source>
</reference>
<dbReference type="EMBL" id="PCRO01000018">
    <property type="protein sequence ID" value="PIP22909.1"/>
    <property type="molecule type" value="Genomic_DNA"/>
</dbReference>
<proteinExistence type="predicted"/>
<evidence type="ECO:0000313" key="2">
    <source>
        <dbReference type="Proteomes" id="UP000229976"/>
    </source>
</evidence>
<sequence>MERRPALINQFLLTDTPQSLIDSLEGAITTEGIAIAWLSKSIHGSIHGDGKDFDTFFFPNKKEEREKMFVKLADRSLRENFSLENAYRIVVITEFKFYEFSPETRLALIEALIECAVARKQGGDWCKYLGRMIYERCADFPQDKVIDWITKLANNISSMEFALATIMRNFDDFPSETQGIIFDVLDGKKISEFPIENRIEAIGI</sequence>